<feature type="compositionally biased region" description="Low complexity" evidence="1">
    <location>
        <begin position="300"/>
        <end position="316"/>
    </location>
</feature>
<evidence type="ECO:0008006" key="4">
    <source>
        <dbReference type="Google" id="ProtNLM"/>
    </source>
</evidence>
<feature type="compositionally biased region" description="Acidic residues" evidence="1">
    <location>
        <begin position="377"/>
        <end position="397"/>
    </location>
</feature>
<feature type="region of interest" description="Disordered" evidence="1">
    <location>
        <begin position="242"/>
        <end position="416"/>
    </location>
</feature>
<keyword evidence="3" id="KW-1185">Reference proteome</keyword>
<name>A0A2U1EZJ6_9PSEU</name>
<dbReference type="AlphaFoldDB" id="A0A2U1EZJ6"/>
<evidence type="ECO:0000313" key="3">
    <source>
        <dbReference type="Proteomes" id="UP000245639"/>
    </source>
</evidence>
<comment type="caution">
    <text evidence="2">The sequence shown here is derived from an EMBL/GenBank/DDBJ whole genome shotgun (WGS) entry which is preliminary data.</text>
</comment>
<dbReference type="Proteomes" id="UP000245639">
    <property type="component" value="Unassembled WGS sequence"/>
</dbReference>
<sequence length="416" mass="42657">MPVHHGRHEMPGWRAYLPDNLDRAARRSDRRAAALLRPVSRRVVAAGALAACALAGGAVVHTRSSGPSETSPGSAEDAASVLARSSAWTREAMPVLASVETELRRADEVRQRWEASSLARRAGPPPGPVLALVERRAELARHRDALRAAMTAIRSAPASEAALVSAWPQLRAAQEMLQALVAGRGELGDPVEATVLRLVLDEGPAARSAGGPPPGRGEPRAPRGIDDTATVALAAVSARLADRPVASRSADVPEVVTAARERPARAATTTGTRSDAVERPSESDDAGSPESPEVPEATGSSSSAPSLAAPPAAPATDEPERRAEDPDARAATPSSPTPLSADPTMLTFDRPSSDAADAEQVGEEATSPLPAVPTDGDTGDGDTGDEDTGDADTDDEATAPSGAPTGTPSDAPTDDL</sequence>
<reference evidence="2 3" key="1">
    <citation type="submission" date="2018-04" db="EMBL/GenBank/DDBJ databases">
        <title>Genomic Encyclopedia of Type Strains, Phase IV (KMG-IV): sequencing the most valuable type-strain genomes for metagenomic binning, comparative biology and taxonomic classification.</title>
        <authorList>
            <person name="Goeker M."/>
        </authorList>
    </citation>
    <scope>NUCLEOTIDE SEQUENCE [LARGE SCALE GENOMIC DNA]</scope>
    <source>
        <strain evidence="2 3">DSM 45771</strain>
    </source>
</reference>
<protein>
    <recommendedName>
        <fullName evidence="4">DUF5667 domain-containing protein</fullName>
    </recommendedName>
</protein>
<feature type="region of interest" description="Disordered" evidence="1">
    <location>
        <begin position="204"/>
        <end position="224"/>
    </location>
</feature>
<evidence type="ECO:0000256" key="1">
    <source>
        <dbReference type="SAM" id="MobiDB-lite"/>
    </source>
</evidence>
<dbReference type="EMBL" id="QEKW01000015">
    <property type="protein sequence ID" value="PVZ05345.1"/>
    <property type="molecule type" value="Genomic_DNA"/>
</dbReference>
<feature type="compositionally biased region" description="Basic and acidic residues" evidence="1">
    <location>
        <begin position="318"/>
        <end position="328"/>
    </location>
</feature>
<proteinExistence type="predicted"/>
<evidence type="ECO:0000313" key="2">
    <source>
        <dbReference type="EMBL" id="PVZ05345.1"/>
    </source>
</evidence>
<organism evidence="2 3">
    <name type="scientific">Actinomycetospora cinnamomea</name>
    <dbReference type="NCBI Taxonomy" id="663609"/>
    <lineage>
        <taxon>Bacteria</taxon>
        <taxon>Bacillati</taxon>
        <taxon>Actinomycetota</taxon>
        <taxon>Actinomycetes</taxon>
        <taxon>Pseudonocardiales</taxon>
        <taxon>Pseudonocardiaceae</taxon>
        <taxon>Actinomycetospora</taxon>
    </lineage>
</organism>
<accession>A0A2U1EZJ6</accession>
<gene>
    <name evidence="2" type="ORF">C8D89_11550</name>
</gene>